<dbReference type="EMBL" id="CAJHIQ010000038">
    <property type="protein sequence ID" value="CAD6493572.1"/>
    <property type="molecule type" value="Genomic_DNA"/>
</dbReference>
<evidence type="ECO:0000313" key="2">
    <source>
        <dbReference type="Proteomes" id="UP000639006"/>
    </source>
</evidence>
<evidence type="ECO:0000313" key="1">
    <source>
        <dbReference type="EMBL" id="CAD6493572.1"/>
    </source>
</evidence>
<protein>
    <submittedName>
        <fullName evidence="1">PD-(D/E)XK nuclease superfamily protein</fullName>
    </submittedName>
</protein>
<reference evidence="1" key="1">
    <citation type="submission" date="2020-10" db="EMBL/GenBank/DDBJ databases">
        <authorList>
            <person name="Hahn C.J."/>
            <person name="Laso-Perez R."/>
            <person name="Vulcano F."/>
            <person name="Vaziourakis K.-M."/>
            <person name="Stokke R."/>
            <person name="Steen I.H."/>
            <person name="Teske A."/>
            <person name="Boetius A."/>
            <person name="Liebeke M."/>
            <person name="Amann R."/>
            <person name="Knittel K."/>
        </authorList>
    </citation>
    <scope>NUCLEOTIDE SEQUENCE</scope>
    <source>
        <strain evidence="1">Gfbio:e3339647-f889-4370-9287-4fb5cb688e4c:AG392M11_GoMArc1</strain>
    </source>
</reference>
<dbReference type="AlphaFoldDB" id="A0A811TD30"/>
<name>A0A811TD30_9EURY</name>
<dbReference type="Proteomes" id="UP000639006">
    <property type="component" value="Unassembled WGS sequence"/>
</dbReference>
<gene>
    <name evidence="1" type="ORF">DIAAKJNI_00518</name>
</gene>
<dbReference type="NCBIfam" id="TIGR04256">
    <property type="entry name" value="GxxExxY"/>
    <property type="match status" value="1"/>
</dbReference>
<organism evidence="1 2">
    <name type="scientific">Candidatus Argoarchaeum ethanivorans</name>
    <dbReference type="NCBI Taxonomy" id="2608793"/>
    <lineage>
        <taxon>Archaea</taxon>
        <taxon>Methanobacteriati</taxon>
        <taxon>Methanobacteriota</taxon>
        <taxon>Stenosarchaea group</taxon>
        <taxon>Methanomicrobia</taxon>
        <taxon>Methanosarcinales</taxon>
        <taxon>Methanosarcinales incertae sedis</taxon>
        <taxon>GOM Arc I cluster</taxon>
        <taxon>Candidatus Argoarchaeum</taxon>
    </lineage>
</organism>
<accession>A0A811TD30</accession>
<dbReference type="Pfam" id="PF13366">
    <property type="entry name" value="PDDEXK_3"/>
    <property type="match status" value="1"/>
</dbReference>
<sequence>MQDRASVKHLLVEQTIIYKTTEDTEDTENMELNGISEKIIGVAMQVHSTLGPGLLESAYEACLKYELEKRGLKVLSQVGLPVIYDGMKIDLGYRLDLLVEDSVIVELKAVNTITPVHEAQLLSYLKLSGKRLGLLINFNVTLLKDGITRRIN</sequence>
<proteinExistence type="predicted"/>
<comment type="caution">
    <text evidence="1">The sequence shown here is derived from an EMBL/GenBank/DDBJ whole genome shotgun (WGS) entry which is preliminary data.</text>
</comment>
<dbReference type="InterPro" id="IPR026350">
    <property type="entry name" value="GxxExxY"/>
</dbReference>